<dbReference type="GO" id="GO:0008270">
    <property type="term" value="F:zinc ion binding"/>
    <property type="evidence" value="ECO:0007669"/>
    <property type="project" value="UniProtKB-KW"/>
</dbReference>
<evidence type="ECO:0000256" key="3">
    <source>
        <dbReference type="ARBA" id="ARBA00022833"/>
    </source>
</evidence>
<dbReference type="Gene3D" id="4.10.1100.10">
    <property type="entry name" value="Transcription factor, SBP-box domain"/>
    <property type="match status" value="1"/>
</dbReference>
<evidence type="ECO:0000256" key="4">
    <source>
        <dbReference type="SAM" id="MobiDB-lite"/>
    </source>
</evidence>
<feature type="region of interest" description="Disordered" evidence="4">
    <location>
        <begin position="114"/>
        <end position="197"/>
    </location>
</feature>
<dbReference type="RefSeq" id="XP_005849248.1">
    <property type="nucleotide sequence ID" value="XM_005849186.1"/>
</dbReference>
<dbReference type="GeneID" id="17356509"/>
<dbReference type="InterPro" id="IPR036893">
    <property type="entry name" value="SBP_sf"/>
</dbReference>
<dbReference type="InterPro" id="IPR044817">
    <property type="entry name" value="SBP-like"/>
</dbReference>
<evidence type="ECO:0000256" key="2">
    <source>
        <dbReference type="ARBA" id="ARBA00022771"/>
    </source>
</evidence>
<dbReference type="STRING" id="554065.E1ZB12"/>
<dbReference type="PANTHER" id="PTHR31251:SF169">
    <property type="entry name" value="SQUAMOSA PROMOTER-BINDING-LIKE PROTEIN 8"/>
    <property type="match status" value="1"/>
</dbReference>
<dbReference type="InterPro" id="IPR004333">
    <property type="entry name" value="SBP_dom"/>
</dbReference>
<reference evidence="6 7" key="1">
    <citation type="journal article" date="2010" name="Plant Cell">
        <title>The Chlorella variabilis NC64A genome reveals adaptation to photosymbiosis, coevolution with viruses, and cryptic sex.</title>
        <authorList>
            <person name="Blanc G."/>
            <person name="Duncan G."/>
            <person name="Agarkova I."/>
            <person name="Borodovsky M."/>
            <person name="Gurnon J."/>
            <person name="Kuo A."/>
            <person name="Lindquist E."/>
            <person name="Lucas S."/>
            <person name="Pangilinan J."/>
            <person name="Polle J."/>
            <person name="Salamov A."/>
            <person name="Terry A."/>
            <person name="Yamada T."/>
            <person name="Dunigan D.D."/>
            <person name="Grigoriev I.V."/>
            <person name="Claverie J.M."/>
            <person name="Van Etten J.L."/>
        </authorList>
    </citation>
    <scope>NUCLEOTIDE SEQUENCE [LARGE SCALE GENOMIC DNA]</scope>
    <source>
        <strain evidence="6 7">NC64A</strain>
    </source>
</reference>
<proteinExistence type="predicted"/>
<dbReference type="OrthoDB" id="514967at2759"/>
<name>E1ZB12_CHLVA</name>
<dbReference type="PROSITE" id="PS51141">
    <property type="entry name" value="ZF_SBP"/>
    <property type="match status" value="1"/>
</dbReference>
<dbReference type="Pfam" id="PF03110">
    <property type="entry name" value="SBP"/>
    <property type="match status" value="1"/>
</dbReference>
<evidence type="ECO:0000313" key="6">
    <source>
        <dbReference type="EMBL" id="EFN57146.1"/>
    </source>
</evidence>
<dbReference type="EMBL" id="GL433840">
    <property type="protein sequence ID" value="EFN57146.1"/>
    <property type="molecule type" value="Genomic_DNA"/>
</dbReference>
<dbReference type="GO" id="GO:0005634">
    <property type="term" value="C:nucleus"/>
    <property type="evidence" value="ECO:0007669"/>
    <property type="project" value="InterPro"/>
</dbReference>
<keyword evidence="3" id="KW-0862">Zinc</keyword>
<feature type="compositionally biased region" description="Pro residues" evidence="4">
    <location>
        <begin position="220"/>
        <end position="229"/>
    </location>
</feature>
<dbReference type="KEGG" id="cvr:CHLNCDRAFT_143491"/>
<dbReference type="Proteomes" id="UP000008141">
    <property type="component" value="Unassembled WGS sequence"/>
</dbReference>
<feature type="compositionally biased region" description="Low complexity" evidence="4">
    <location>
        <begin position="256"/>
        <end position="277"/>
    </location>
</feature>
<organism evidence="7">
    <name type="scientific">Chlorella variabilis</name>
    <name type="common">Green alga</name>
    <dbReference type="NCBI Taxonomy" id="554065"/>
    <lineage>
        <taxon>Eukaryota</taxon>
        <taxon>Viridiplantae</taxon>
        <taxon>Chlorophyta</taxon>
        <taxon>core chlorophytes</taxon>
        <taxon>Trebouxiophyceae</taxon>
        <taxon>Chlorellales</taxon>
        <taxon>Chlorellaceae</taxon>
        <taxon>Chlorella clade</taxon>
        <taxon>Chlorella</taxon>
    </lineage>
</organism>
<accession>E1ZB12</accession>
<sequence length="325" mass="35120">MQCELQDDHVEAAQGLAALACFPPGGGGGAAALPGSHGRGHGGTCQQCGAGLAGHKRFYQRYRACETCALSAAVVRGGELQRFCQQCGRFHPVARFNGLMRTCREQLARHAERQRLRRQQRREWAAAAAAGGAPTMTEEPPTGSDGSPAPGRASAGKAARQPPRHHRRQPSAGPEEAAAEEEEQRDSRAQEEATQQRQLRQLLLQAAARFESPAGASPAPQLPLPPLTPRPLQQQQHHACGEQAQQTDGWQAWEWAAHPRQQRQQQAAAAPPAQAHPCPTDGSGAATLGDYQAFWLHRLSALLVSLNQDQAKREAAAVRRQGWVY</sequence>
<gene>
    <name evidence="6" type="ORF">CHLNCDRAFT_143491</name>
</gene>
<keyword evidence="2" id="KW-0863">Zinc-finger</keyword>
<dbReference type="PANTHER" id="PTHR31251">
    <property type="entry name" value="SQUAMOSA PROMOTER-BINDING-LIKE PROTEIN 4"/>
    <property type="match status" value="1"/>
</dbReference>
<keyword evidence="7" id="KW-1185">Reference proteome</keyword>
<feature type="domain" description="SBP-type" evidence="5">
    <location>
        <begin position="40"/>
        <end position="117"/>
    </location>
</feature>
<dbReference type="SUPFAM" id="SSF103612">
    <property type="entry name" value="SBT domain"/>
    <property type="match status" value="1"/>
</dbReference>
<evidence type="ECO:0000256" key="1">
    <source>
        <dbReference type="ARBA" id="ARBA00022723"/>
    </source>
</evidence>
<keyword evidence="1" id="KW-0479">Metal-binding</keyword>
<evidence type="ECO:0000313" key="7">
    <source>
        <dbReference type="Proteomes" id="UP000008141"/>
    </source>
</evidence>
<dbReference type="GO" id="GO:0003677">
    <property type="term" value="F:DNA binding"/>
    <property type="evidence" value="ECO:0007669"/>
    <property type="project" value="InterPro"/>
</dbReference>
<feature type="region of interest" description="Disordered" evidence="4">
    <location>
        <begin position="211"/>
        <end position="282"/>
    </location>
</feature>
<protein>
    <recommendedName>
        <fullName evidence="5">SBP-type domain-containing protein</fullName>
    </recommendedName>
</protein>
<dbReference type="InParanoid" id="E1ZB12"/>
<evidence type="ECO:0000259" key="5">
    <source>
        <dbReference type="PROSITE" id="PS51141"/>
    </source>
</evidence>
<dbReference type="AlphaFoldDB" id="E1ZB12"/>